<gene>
    <name evidence="1" type="ORF">ACFSL2_23810</name>
</gene>
<comment type="caution">
    <text evidence="1">The sequence shown here is derived from an EMBL/GenBank/DDBJ whole genome shotgun (WGS) entry which is preliminary data.</text>
</comment>
<name>A0ABW4VE41_9MICO</name>
<evidence type="ECO:0000313" key="1">
    <source>
        <dbReference type="EMBL" id="MFD2028534.1"/>
    </source>
</evidence>
<accession>A0ABW4VE41</accession>
<proteinExistence type="predicted"/>
<reference evidence="2" key="1">
    <citation type="journal article" date="2019" name="Int. J. Syst. Evol. Microbiol.">
        <title>The Global Catalogue of Microorganisms (GCM) 10K type strain sequencing project: providing services to taxonomists for standard genome sequencing and annotation.</title>
        <authorList>
            <consortium name="The Broad Institute Genomics Platform"/>
            <consortium name="The Broad Institute Genome Sequencing Center for Infectious Disease"/>
            <person name="Wu L."/>
            <person name="Ma J."/>
        </authorList>
    </citation>
    <scope>NUCLEOTIDE SEQUENCE [LARGE SCALE GENOMIC DNA]</scope>
    <source>
        <strain evidence="2">CCM 7043</strain>
    </source>
</reference>
<keyword evidence="2" id="KW-1185">Reference proteome</keyword>
<sequence length="55" mass="5962">MEEVLPTVEGLRDTAPTDLVVIQLYITELARRDGIADLAGPTAHCCPDNTPIREA</sequence>
<dbReference type="EMBL" id="JBHUHF010000001">
    <property type="protein sequence ID" value="MFD2028534.1"/>
    <property type="molecule type" value="Genomic_DNA"/>
</dbReference>
<dbReference type="RefSeq" id="WP_377200210.1">
    <property type="nucleotide sequence ID" value="NZ_JBHUHF010000001.1"/>
</dbReference>
<evidence type="ECO:0000313" key="2">
    <source>
        <dbReference type="Proteomes" id="UP001597338"/>
    </source>
</evidence>
<organism evidence="1 2">
    <name type="scientific">Promicromonospora aerolata</name>
    <dbReference type="NCBI Taxonomy" id="195749"/>
    <lineage>
        <taxon>Bacteria</taxon>
        <taxon>Bacillati</taxon>
        <taxon>Actinomycetota</taxon>
        <taxon>Actinomycetes</taxon>
        <taxon>Micrococcales</taxon>
        <taxon>Promicromonosporaceae</taxon>
        <taxon>Promicromonospora</taxon>
    </lineage>
</organism>
<protein>
    <submittedName>
        <fullName evidence="1">Uncharacterized protein</fullName>
    </submittedName>
</protein>
<dbReference type="Proteomes" id="UP001597338">
    <property type="component" value="Unassembled WGS sequence"/>
</dbReference>